<keyword evidence="8" id="KW-0902">Two-component regulatory system</keyword>
<feature type="domain" description="Signal transduction histidine kinase subgroup 3 dimerisation and phosphoacceptor" evidence="10">
    <location>
        <begin position="191"/>
        <end position="258"/>
    </location>
</feature>
<dbReference type="Proteomes" id="UP001141259">
    <property type="component" value="Unassembled WGS sequence"/>
</dbReference>
<name>A0A9X2VHY9_9PSEU</name>
<sequence length="400" mass="42042">MSEHGSRDPRGALARNSWLAALICVVVDTGGFVFSGSNPALSGRAWAVLVVFVAADACLAAPARFTGGIALAHAVALVVTPVLLGDEGTRDLSNTGALVAGYLAGAWLRPVPAVVSLVTLSAATTANELLAWDGAHGRAALLFSVLANGALPWVVGRHTTTRRGHLAALEQRAERREHEERMAVAEAVAEERSAIARDLHDVISHHVSAISVHAAAARIAMPGGQSGGAGAMSRALHAVETASRAAMLDLRRLLDLLHGRGDADAERQPGLHNLEELLTGVRRAGLAVSFTSTGAGIVDLPDSLDLAMYRIAQESLTNALRHGGPGEVRIDLDHGADGIVLTITNPLPVTRSWPKPSSPGRGLDGVRRRVALFEGDVELGPTADSRHWRVRARFPEETLC</sequence>
<evidence type="ECO:0000313" key="12">
    <source>
        <dbReference type="Proteomes" id="UP001141259"/>
    </source>
</evidence>
<evidence type="ECO:0000313" key="11">
    <source>
        <dbReference type="EMBL" id="MCS7476719.1"/>
    </source>
</evidence>
<dbReference type="InterPro" id="IPR050482">
    <property type="entry name" value="Sensor_HK_TwoCompSys"/>
</dbReference>
<feature type="transmembrane region" description="Helical" evidence="9">
    <location>
        <begin position="97"/>
        <end position="123"/>
    </location>
</feature>
<evidence type="ECO:0000256" key="9">
    <source>
        <dbReference type="SAM" id="Phobius"/>
    </source>
</evidence>
<dbReference type="GO" id="GO:0000155">
    <property type="term" value="F:phosphorelay sensor kinase activity"/>
    <property type="evidence" value="ECO:0007669"/>
    <property type="project" value="InterPro"/>
</dbReference>
<dbReference type="GO" id="GO:0005524">
    <property type="term" value="F:ATP binding"/>
    <property type="evidence" value="ECO:0007669"/>
    <property type="project" value="UniProtKB-KW"/>
</dbReference>
<evidence type="ECO:0000256" key="4">
    <source>
        <dbReference type="ARBA" id="ARBA00022679"/>
    </source>
</evidence>
<dbReference type="CDD" id="cd16917">
    <property type="entry name" value="HATPase_UhpB-NarQ-NarX-like"/>
    <property type="match status" value="1"/>
</dbReference>
<dbReference type="PANTHER" id="PTHR24421:SF10">
    <property type="entry name" value="NITRATE_NITRITE SENSOR PROTEIN NARQ"/>
    <property type="match status" value="1"/>
</dbReference>
<dbReference type="PANTHER" id="PTHR24421">
    <property type="entry name" value="NITRATE/NITRITE SENSOR PROTEIN NARX-RELATED"/>
    <property type="match status" value="1"/>
</dbReference>
<evidence type="ECO:0000256" key="6">
    <source>
        <dbReference type="ARBA" id="ARBA00022777"/>
    </source>
</evidence>
<dbReference type="EC" id="2.7.13.3" evidence="2"/>
<keyword evidence="5" id="KW-0547">Nucleotide-binding</keyword>
<keyword evidence="9" id="KW-0812">Transmembrane</keyword>
<dbReference type="RefSeq" id="WP_259622235.1">
    <property type="nucleotide sequence ID" value="NZ_JANYMP010000003.1"/>
</dbReference>
<gene>
    <name evidence="11" type="ORF">NZH93_07625</name>
</gene>
<dbReference type="GO" id="GO:0046983">
    <property type="term" value="F:protein dimerization activity"/>
    <property type="evidence" value="ECO:0007669"/>
    <property type="project" value="InterPro"/>
</dbReference>
<dbReference type="Gene3D" id="3.30.565.10">
    <property type="entry name" value="Histidine kinase-like ATPase, C-terminal domain"/>
    <property type="match status" value="1"/>
</dbReference>
<evidence type="ECO:0000256" key="2">
    <source>
        <dbReference type="ARBA" id="ARBA00012438"/>
    </source>
</evidence>
<evidence type="ECO:0000256" key="3">
    <source>
        <dbReference type="ARBA" id="ARBA00022553"/>
    </source>
</evidence>
<keyword evidence="6 11" id="KW-0418">Kinase</keyword>
<evidence type="ECO:0000256" key="5">
    <source>
        <dbReference type="ARBA" id="ARBA00022741"/>
    </source>
</evidence>
<evidence type="ECO:0000256" key="1">
    <source>
        <dbReference type="ARBA" id="ARBA00000085"/>
    </source>
</evidence>
<comment type="caution">
    <text evidence="11">The sequence shown here is derived from an EMBL/GenBank/DDBJ whole genome shotgun (WGS) entry which is preliminary data.</text>
</comment>
<dbReference type="Pfam" id="PF07730">
    <property type="entry name" value="HisKA_3"/>
    <property type="match status" value="1"/>
</dbReference>
<dbReference type="GO" id="GO:0016020">
    <property type="term" value="C:membrane"/>
    <property type="evidence" value="ECO:0007669"/>
    <property type="project" value="InterPro"/>
</dbReference>
<keyword evidence="9" id="KW-0472">Membrane</keyword>
<accession>A0A9X2VHY9</accession>
<keyword evidence="7" id="KW-0067">ATP-binding</keyword>
<feature type="transmembrane region" description="Helical" evidence="9">
    <location>
        <begin position="17"/>
        <end position="34"/>
    </location>
</feature>
<keyword evidence="9" id="KW-1133">Transmembrane helix</keyword>
<feature type="transmembrane region" description="Helical" evidence="9">
    <location>
        <begin position="69"/>
        <end position="85"/>
    </location>
</feature>
<organism evidence="11 12">
    <name type="scientific">Umezawaea endophytica</name>
    <dbReference type="NCBI Taxonomy" id="1654476"/>
    <lineage>
        <taxon>Bacteria</taxon>
        <taxon>Bacillati</taxon>
        <taxon>Actinomycetota</taxon>
        <taxon>Actinomycetes</taxon>
        <taxon>Pseudonocardiales</taxon>
        <taxon>Pseudonocardiaceae</taxon>
        <taxon>Umezawaea</taxon>
    </lineage>
</organism>
<feature type="transmembrane region" description="Helical" evidence="9">
    <location>
        <begin position="135"/>
        <end position="155"/>
    </location>
</feature>
<dbReference type="InterPro" id="IPR036890">
    <property type="entry name" value="HATPase_C_sf"/>
</dbReference>
<evidence type="ECO:0000256" key="7">
    <source>
        <dbReference type="ARBA" id="ARBA00022840"/>
    </source>
</evidence>
<protein>
    <recommendedName>
        <fullName evidence="2">histidine kinase</fullName>
        <ecNumber evidence="2">2.7.13.3</ecNumber>
    </recommendedName>
</protein>
<reference evidence="11" key="1">
    <citation type="submission" date="2022-08" db="EMBL/GenBank/DDBJ databases">
        <authorList>
            <person name="Tistechok S."/>
            <person name="Samborskyy M."/>
            <person name="Roman I."/>
        </authorList>
    </citation>
    <scope>NUCLEOTIDE SEQUENCE</scope>
    <source>
        <strain evidence="11">DSM 103496</strain>
    </source>
</reference>
<proteinExistence type="predicted"/>
<dbReference type="SUPFAM" id="SSF55874">
    <property type="entry name" value="ATPase domain of HSP90 chaperone/DNA topoisomerase II/histidine kinase"/>
    <property type="match status" value="1"/>
</dbReference>
<dbReference type="InterPro" id="IPR011712">
    <property type="entry name" value="Sig_transdc_His_kin_sub3_dim/P"/>
</dbReference>
<keyword evidence="12" id="KW-1185">Reference proteome</keyword>
<keyword evidence="4" id="KW-0808">Transferase</keyword>
<dbReference type="EMBL" id="JANYMP010000003">
    <property type="protein sequence ID" value="MCS7476719.1"/>
    <property type="molecule type" value="Genomic_DNA"/>
</dbReference>
<evidence type="ECO:0000256" key="8">
    <source>
        <dbReference type="ARBA" id="ARBA00023012"/>
    </source>
</evidence>
<dbReference type="AlphaFoldDB" id="A0A9X2VHY9"/>
<keyword evidence="3" id="KW-0597">Phosphoprotein</keyword>
<dbReference type="Gene3D" id="1.20.5.1930">
    <property type="match status" value="1"/>
</dbReference>
<comment type="catalytic activity">
    <reaction evidence="1">
        <text>ATP + protein L-histidine = ADP + protein N-phospho-L-histidine.</text>
        <dbReference type="EC" id="2.7.13.3"/>
    </reaction>
</comment>
<evidence type="ECO:0000259" key="10">
    <source>
        <dbReference type="Pfam" id="PF07730"/>
    </source>
</evidence>